<feature type="compositionally biased region" description="Gly residues" evidence="1">
    <location>
        <begin position="41"/>
        <end position="52"/>
    </location>
</feature>
<organism evidence="2 3">
    <name type="scientific">Tamaricihabitans halophyticus</name>
    <dbReference type="NCBI Taxonomy" id="1262583"/>
    <lineage>
        <taxon>Bacteria</taxon>
        <taxon>Bacillati</taxon>
        <taxon>Actinomycetota</taxon>
        <taxon>Actinomycetes</taxon>
        <taxon>Pseudonocardiales</taxon>
        <taxon>Pseudonocardiaceae</taxon>
        <taxon>Tamaricihabitans</taxon>
    </lineage>
</organism>
<accession>A0A4R2QVB0</accession>
<gene>
    <name evidence="2" type="ORF">EV191_10310</name>
</gene>
<dbReference type="OrthoDB" id="128043at2"/>
<dbReference type="RefSeq" id="WP_132876763.1">
    <property type="nucleotide sequence ID" value="NZ_SLXQ01000003.1"/>
</dbReference>
<feature type="region of interest" description="Disordered" evidence="1">
    <location>
        <begin position="38"/>
        <end position="71"/>
    </location>
</feature>
<comment type="caution">
    <text evidence="2">The sequence shown here is derived from an EMBL/GenBank/DDBJ whole genome shotgun (WGS) entry which is preliminary data.</text>
</comment>
<evidence type="ECO:0000313" key="2">
    <source>
        <dbReference type="EMBL" id="TCP53970.1"/>
    </source>
</evidence>
<evidence type="ECO:0008006" key="4">
    <source>
        <dbReference type="Google" id="ProtNLM"/>
    </source>
</evidence>
<dbReference type="Proteomes" id="UP000294911">
    <property type="component" value="Unassembled WGS sequence"/>
</dbReference>
<evidence type="ECO:0000256" key="1">
    <source>
        <dbReference type="SAM" id="MobiDB-lite"/>
    </source>
</evidence>
<name>A0A4R2QVB0_9PSEU</name>
<protein>
    <recommendedName>
        <fullName evidence="4">Secreted protein</fullName>
    </recommendedName>
</protein>
<keyword evidence="3" id="KW-1185">Reference proteome</keyword>
<reference evidence="2 3" key="1">
    <citation type="submission" date="2019-03" db="EMBL/GenBank/DDBJ databases">
        <title>Genomic Encyclopedia of Type Strains, Phase IV (KMG-IV): sequencing the most valuable type-strain genomes for metagenomic binning, comparative biology and taxonomic classification.</title>
        <authorList>
            <person name="Goeker M."/>
        </authorList>
    </citation>
    <scope>NUCLEOTIDE SEQUENCE [LARGE SCALE GENOMIC DNA]</scope>
    <source>
        <strain evidence="2 3">DSM 45765</strain>
    </source>
</reference>
<proteinExistence type="predicted"/>
<evidence type="ECO:0000313" key="3">
    <source>
        <dbReference type="Proteomes" id="UP000294911"/>
    </source>
</evidence>
<dbReference type="EMBL" id="SLXQ01000003">
    <property type="protein sequence ID" value="TCP53970.1"/>
    <property type="molecule type" value="Genomic_DNA"/>
</dbReference>
<dbReference type="AlphaFoldDB" id="A0A4R2QVB0"/>
<sequence>MNAATKLSAYLGTLVVVAGAAWAIGSAVGPLNVAADQNGAESGGHQTGGHGSSGKSEAGQHGAGHGAGTEVDGLASSANGLTLAPLATTLSRGADQEFAFRVLNEAGQPVTEFAVEHEKRMHLVVVRRDTANFQHVHPQMDSDGTWRVDLDLREAGSYRAFADFVPADGADSTLGVDLAVPGKFAPREYEQSRTDTVQGYDVELAGELTAGHTSTLSMTVRKDGKEVTDLQPYLGAAGHLVALRTGDLGYVHVHPDESAAGLSFEAEVPSGGMYRLFLDFKHDGKVRTAEFTVPATTEGGHR</sequence>